<comment type="caution">
    <text evidence="1">The sequence shown here is derived from an EMBL/GenBank/DDBJ whole genome shotgun (WGS) entry which is preliminary data.</text>
</comment>
<keyword evidence="2" id="KW-1185">Reference proteome</keyword>
<accession>A0A4S1DVT9</accession>
<protein>
    <recommendedName>
        <fullName evidence="3">Alpha/beta hydrolase</fullName>
    </recommendedName>
</protein>
<dbReference type="RefSeq" id="WP_135877391.1">
    <property type="nucleotide sequence ID" value="NZ_SRSO01000015.1"/>
</dbReference>
<evidence type="ECO:0008006" key="3">
    <source>
        <dbReference type="Google" id="ProtNLM"/>
    </source>
</evidence>
<proteinExistence type="predicted"/>
<evidence type="ECO:0000313" key="2">
    <source>
        <dbReference type="Proteomes" id="UP000307602"/>
    </source>
</evidence>
<gene>
    <name evidence="1" type="ORF">EM932_11755</name>
</gene>
<evidence type="ECO:0000313" key="1">
    <source>
        <dbReference type="EMBL" id="TGV02217.1"/>
    </source>
</evidence>
<dbReference type="AlphaFoldDB" id="A0A4S1DVT9"/>
<reference evidence="1 2" key="1">
    <citation type="submission" date="2019-04" db="EMBL/GenBank/DDBJ databases">
        <authorList>
            <person name="Liu A."/>
        </authorList>
    </citation>
    <scope>NUCLEOTIDE SEQUENCE [LARGE SCALE GENOMIC DNA]</scope>
    <source>
        <strain evidence="1 2">RZ03</strain>
    </source>
</reference>
<dbReference type="EMBL" id="SRSO01000015">
    <property type="protein sequence ID" value="TGV02217.1"/>
    <property type="molecule type" value="Genomic_DNA"/>
</dbReference>
<dbReference type="OrthoDB" id="1095982at2"/>
<organism evidence="1 2">
    <name type="scientific">Flavivirga rizhaonensis</name>
    <dbReference type="NCBI Taxonomy" id="2559571"/>
    <lineage>
        <taxon>Bacteria</taxon>
        <taxon>Pseudomonadati</taxon>
        <taxon>Bacteroidota</taxon>
        <taxon>Flavobacteriia</taxon>
        <taxon>Flavobacteriales</taxon>
        <taxon>Flavobacteriaceae</taxon>
        <taxon>Flavivirga</taxon>
    </lineage>
</organism>
<name>A0A4S1DVT9_9FLAO</name>
<dbReference type="Proteomes" id="UP000307602">
    <property type="component" value="Unassembled WGS sequence"/>
</dbReference>
<sequence>MKQLLIILIVLISIHQLQGQTVEFQEDNKTYRYKKLNNPTNCKGLLVLFGYNGGNGVKDIPLVFEKDGVLIILIVMKTNFFKSHNNIDMVDACITHALDNNNIPSKSLLYDGFSRGATEGLRYAESVIERQITKLIPKGIFSGDANLDYLEFYKYCEREIVRVCDAPKSIIGKKEAEIIKNEYDKELGNPIVNRDNYIKASAVTITEPDFGNAKYLLNIPIRYYHEVAPMWYIKEKCRNQFSEENIYVGTALINYLYNNGNKKAEIIITQNKGYRTNGKRHPHSWSIIDTQELLDWHNNIE</sequence>